<dbReference type="Gene3D" id="3.40.190.10">
    <property type="entry name" value="Periplasmic binding protein-like II"/>
    <property type="match status" value="1"/>
</dbReference>
<dbReference type="RefSeq" id="WP_084350360.1">
    <property type="nucleotide sequence ID" value="NZ_FWYD01000002.1"/>
</dbReference>
<gene>
    <name evidence="6" type="ORF">SAMN06295998_10237</name>
</gene>
<dbReference type="InterPro" id="IPR039424">
    <property type="entry name" value="SBP_5"/>
</dbReference>
<dbReference type="STRING" id="1387277.SAMN06295998_10237"/>
<dbReference type="OrthoDB" id="9803988at2"/>
<dbReference type="InterPro" id="IPR030678">
    <property type="entry name" value="Peptide/Ni-bd"/>
</dbReference>
<dbReference type="GO" id="GO:1904680">
    <property type="term" value="F:peptide transmembrane transporter activity"/>
    <property type="evidence" value="ECO:0007669"/>
    <property type="project" value="TreeGrafter"/>
</dbReference>
<evidence type="ECO:0000256" key="4">
    <source>
        <dbReference type="SAM" id="SignalP"/>
    </source>
</evidence>
<proteinExistence type="inferred from homology"/>
<evidence type="ECO:0000313" key="7">
    <source>
        <dbReference type="Proteomes" id="UP000192330"/>
    </source>
</evidence>
<protein>
    <submittedName>
        <fullName evidence="6">Microcin C transport system substrate-binding protein</fullName>
    </submittedName>
</protein>
<feature type="domain" description="Solute-binding protein family 5" evidence="5">
    <location>
        <begin position="126"/>
        <end position="542"/>
    </location>
</feature>
<dbReference type="PANTHER" id="PTHR30290:SF64">
    <property type="entry name" value="ABC TRANSPORTER PERIPLASMIC BINDING PROTEIN"/>
    <property type="match status" value="1"/>
</dbReference>
<comment type="similarity">
    <text evidence="2">Belongs to the bacterial solute-binding protein 5 family.</text>
</comment>
<organism evidence="6 7">
    <name type="scientific">Primorskyibacter flagellatus</name>
    <dbReference type="NCBI Taxonomy" id="1387277"/>
    <lineage>
        <taxon>Bacteria</taxon>
        <taxon>Pseudomonadati</taxon>
        <taxon>Pseudomonadota</taxon>
        <taxon>Alphaproteobacteria</taxon>
        <taxon>Rhodobacterales</taxon>
        <taxon>Roseobacteraceae</taxon>
        <taxon>Primorskyibacter</taxon>
    </lineage>
</organism>
<dbReference type="GO" id="GO:0043190">
    <property type="term" value="C:ATP-binding cassette (ABC) transporter complex"/>
    <property type="evidence" value="ECO:0007669"/>
    <property type="project" value="InterPro"/>
</dbReference>
<dbReference type="Gene3D" id="3.10.105.10">
    <property type="entry name" value="Dipeptide-binding Protein, Domain 3"/>
    <property type="match status" value="1"/>
</dbReference>
<dbReference type="PIRSF" id="PIRSF002741">
    <property type="entry name" value="MppA"/>
    <property type="match status" value="1"/>
</dbReference>
<dbReference type="InterPro" id="IPR000914">
    <property type="entry name" value="SBP_5_dom"/>
</dbReference>
<evidence type="ECO:0000256" key="2">
    <source>
        <dbReference type="ARBA" id="ARBA00005695"/>
    </source>
</evidence>
<evidence type="ECO:0000256" key="1">
    <source>
        <dbReference type="ARBA" id="ARBA00004418"/>
    </source>
</evidence>
<dbReference type="GO" id="GO:0030288">
    <property type="term" value="C:outer membrane-bounded periplasmic space"/>
    <property type="evidence" value="ECO:0007669"/>
    <property type="project" value="TreeGrafter"/>
</dbReference>
<dbReference type="CDD" id="cd08497">
    <property type="entry name" value="MbnE-like"/>
    <property type="match status" value="1"/>
</dbReference>
<evidence type="ECO:0000256" key="3">
    <source>
        <dbReference type="ARBA" id="ARBA00022729"/>
    </source>
</evidence>
<feature type="signal peptide" evidence="4">
    <location>
        <begin position="1"/>
        <end position="40"/>
    </location>
</feature>
<evidence type="ECO:0000259" key="5">
    <source>
        <dbReference type="Pfam" id="PF00496"/>
    </source>
</evidence>
<dbReference type="SUPFAM" id="SSF53850">
    <property type="entry name" value="Periplasmic binding protein-like II"/>
    <property type="match status" value="1"/>
</dbReference>
<keyword evidence="7" id="KW-1185">Reference proteome</keyword>
<dbReference type="PANTHER" id="PTHR30290">
    <property type="entry name" value="PERIPLASMIC BINDING COMPONENT OF ABC TRANSPORTER"/>
    <property type="match status" value="1"/>
</dbReference>
<accession>A0A1W1ZNP4</accession>
<evidence type="ECO:0000313" key="6">
    <source>
        <dbReference type="EMBL" id="SMC49994.1"/>
    </source>
</evidence>
<dbReference type="Proteomes" id="UP000192330">
    <property type="component" value="Unassembled WGS sequence"/>
</dbReference>
<name>A0A1W1ZNP4_9RHOB</name>
<dbReference type="GO" id="GO:0042884">
    <property type="term" value="P:microcin transport"/>
    <property type="evidence" value="ECO:0007669"/>
    <property type="project" value="TreeGrafter"/>
</dbReference>
<dbReference type="EMBL" id="FWYD01000002">
    <property type="protein sequence ID" value="SMC49994.1"/>
    <property type="molecule type" value="Genomic_DNA"/>
</dbReference>
<feature type="chain" id="PRO_5012822770" evidence="4">
    <location>
        <begin position="41"/>
        <end position="642"/>
    </location>
</feature>
<comment type="subcellular location">
    <subcellularLocation>
        <location evidence="1">Periplasm</location>
    </subcellularLocation>
</comment>
<reference evidence="6 7" key="1">
    <citation type="submission" date="2017-04" db="EMBL/GenBank/DDBJ databases">
        <authorList>
            <person name="Afonso C.L."/>
            <person name="Miller P.J."/>
            <person name="Scott M.A."/>
            <person name="Spackman E."/>
            <person name="Goraichik I."/>
            <person name="Dimitrov K.M."/>
            <person name="Suarez D.L."/>
            <person name="Swayne D.E."/>
        </authorList>
    </citation>
    <scope>NUCLEOTIDE SEQUENCE [LARGE SCALE GENOMIC DNA]</scope>
    <source>
        <strain evidence="6 7">CGMCC 1.12644</strain>
    </source>
</reference>
<keyword evidence="3 4" id="KW-0732">Signal</keyword>
<sequence>MIRTTAQAQSRISKGMSVQHAIAAGLMAAGIALCAGQVQAQADDAGITRAHGYSYFGNLDYPADYDHLPYANPDAPKGGELSLGATGTFDSLNPYSRKGRAGALTAIQYDQLIESTADSVGQYYCVLCESLEYDEGKNYVIFNLRPEAVFSDGSPVTAEDVVYSHRLFIEQGLPSYAQAVGRMVTGAEALDEHTVKFTFAEGITRRSLIETVGNTPAFSKAWFEADPKRRLDEPRLEVAIGSGPYILDSYEVNRRIVYKRNPDYWGKDLPFNKGRHNYDTIRIEYFADSTAAFEAFKAGEYTFKNEGDPKQWATGYNFPRVQNGTVVKEALPDGSPPDAAGFVFNLAKPQFADKDVRKALALAFNFEWANESLRYGLYSQRSSFVEGTPLEAKATPQGAEKAFLDSLGDVVPDALMNEEPMISHSSDAGRLNDRGNLRRAAAILEDAGWSIADDNLRRNADGKTLDMRIPIPSNMDPTLEAMVETYVQNLKILGVNASYEKIDPAQYTLRRRERDYDVIYSTQYGAFLSTGGGLSQMYGSREAEFSLFNPAGIASPLVDAIIEASFDTTNQADQDAALMALDRALRFEYFVVPTGYIAEHWVAYFDMYEHPDPLPPYDLGYLDLWWIDAEKAQALKDKGALR</sequence>
<dbReference type="AlphaFoldDB" id="A0A1W1ZNP4"/>
<dbReference type="GO" id="GO:0015833">
    <property type="term" value="P:peptide transport"/>
    <property type="evidence" value="ECO:0007669"/>
    <property type="project" value="TreeGrafter"/>
</dbReference>
<dbReference type="Pfam" id="PF00496">
    <property type="entry name" value="SBP_bac_5"/>
    <property type="match status" value="1"/>
</dbReference>